<feature type="region of interest" description="Disordered" evidence="7">
    <location>
        <begin position="117"/>
        <end position="155"/>
    </location>
</feature>
<dbReference type="GO" id="GO:0010468">
    <property type="term" value="P:regulation of gene expression"/>
    <property type="evidence" value="ECO:0007669"/>
    <property type="project" value="TreeGrafter"/>
</dbReference>
<feature type="compositionally biased region" description="Polar residues" evidence="7">
    <location>
        <begin position="43"/>
        <end position="54"/>
    </location>
</feature>
<evidence type="ECO:0000256" key="7">
    <source>
        <dbReference type="SAM" id="MobiDB-lite"/>
    </source>
</evidence>
<evidence type="ECO:0000256" key="6">
    <source>
        <dbReference type="PROSITE-ProRule" id="PRU00023"/>
    </source>
</evidence>
<sequence length="603" mass="66417">MEALVKVVQSDAQPLTASPDIWAKEGYGYAEDQGSPMPGETASPKSYFQQSPSLPASGLTELSGVESSTCDTSPAKVQELPARRGSALTVGAPQKQYVGVRVKMPVCELLRKIRLSKGTESSDVRETPAKANTKRSSGRAGKRRARSERHDKQNCCQAQTALKSTEDLDILVEVLQEDLNKSRSKLEPQLPTQFPHGTTQGFPPPWWETNGNSQPDGNWLRSSWEPVGFQPLSASGALPHPCAEISYGFECRKTQQPLDLVDTFQNSCVEERCWLGNGSVERPGESSQGFAKEIRPHCHNPLGQALPETLEEDTAALHGRGCLKASAWSSMDQEAPTISFFQFQLCREESRLRGISVDKLLMPDRNGNRLLHNAVSQGKRALAYALARRFAHLNRLDGKNAAKQTALHIAAQKNHHLIASDLLSLGADVNARDSSEKTPLHLCAEKGYLRVLEVLKSCQEVGIHVEVDATDNQGLTPIQCAGLAHCALAMDSDSRHLSAETWKLLNLRKDQILSGIKCLIQMGANPWEQGTNSSSRVSNYFAKVQQNSELMCFFQTHRPQRQQDYSLLSGLDEIALLYLQGEDVEPPMVSFPSFLDHSHESAM</sequence>
<dbReference type="OMA" id="PQKRYMG"/>
<evidence type="ECO:0000313" key="9">
    <source>
        <dbReference type="Ensembl" id="ENSPMRP00000035857.1"/>
    </source>
</evidence>
<keyword evidence="2" id="KW-0805">Transcription regulation</keyword>
<accession>A0A670KM55</accession>
<dbReference type="PANTHER" id="PTHR24124">
    <property type="entry name" value="ANKYRIN REPEAT FAMILY A"/>
    <property type="match status" value="1"/>
</dbReference>
<keyword evidence="1" id="KW-0677">Repeat</keyword>
<reference evidence="9" key="3">
    <citation type="submission" date="2025-09" db="UniProtKB">
        <authorList>
            <consortium name="Ensembl"/>
        </authorList>
    </citation>
    <scope>IDENTIFICATION</scope>
</reference>
<feature type="domain" description="OCA" evidence="8">
    <location>
        <begin position="94"/>
        <end position="116"/>
    </location>
</feature>
<evidence type="ECO:0000256" key="4">
    <source>
        <dbReference type="ARBA" id="ARBA00023159"/>
    </source>
</evidence>
<dbReference type="SUPFAM" id="SSF48403">
    <property type="entry name" value="Ankyrin repeat"/>
    <property type="match status" value="1"/>
</dbReference>
<dbReference type="Ensembl" id="ENSPMRT00000038002.1">
    <property type="protein sequence ID" value="ENSPMRP00000035857.1"/>
    <property type="gene ID" value="ENSPMRG00000023163.1"/>
</dbReference>
<proteinExistence type="predicted"/>
<dbReference type="InterPro" id="IPR002110">
    <property type="entry name" value="Ankyrin_rpt"/>
</dbReference>
<dbReference type="RefSeq" id="XP_028564605.1">
    <property type="nucleotide sequence ID" value="XM_028708772.1"/>
</dbReference>
<dbReference type="InterPro" id="IPR036770">
    <property type="entry name" value="Ankyrin_rpt-contain_sf"/>
</dbReference>
<dbReference type="GeneID" id="114585903"/>
<gene>
    <name evidence="9" type="primary">LOC114585903</name>
</gene>
<dbReference type="Proteomes" id="UP000472272">
    <property type="component" value="Chromosome 15"/>
</dbReference>
<keyword evidence="3 6" id="KW-0040">ANK repeat</keyword>
<keyword evidence="5" id="KW-0804">Transcription</keyword>
<organism evidence="9 10">
    <name type="scientific">Podarcis muralis</name>
    <name type="common">Wall lizard</name>
    <name type="synonym">Lacerta muralis</name>
    <dbReference type="NCBI Taxonomy" id="64176"/>
    <lineage>
        <taxon>Eukaryota</taxon>
        <taxon>Metazoa</taxon>
        <taxon>Chordata</taxon>
        <taxon>Craniata</taxon>
        <taxon>Vertebrata</taxon>
        <taxon>Euteleostomi</taxon>
        <taxon>Lepidosauria</taxon>
        <taxon>Squamata</taxon>
        <taxon>Bifurcata</taxon>
        <taxon>Unidentata</taxon>
        <taxon>Episquamata</taxon>
        <taxon>Laterata</taxon>
        <taxon>Lacertibaenia</taxon>
        <taxon>Lacertidae</taxon>
        <taxon>Podarcis</taxon>
    </lineage>
</organism>
<dbReference type="PROSITE" id="PS50297">
    <property type="entry name" value="ANK_REP_REGION"/>
    <property type="match status" value="1"/>
</dbReference>
<evidence type="ECO:0000256" key="2">
    <source>
        <dbReference type="ARBA" id="ARBA00023015"/>
    </source>
</evidence>
<keyword evidence="10" id="KW-1185">Reference proteome</keyword>
<evidence type="ECO:0000256" key="1">
    <source>
        <dbReference type="ARBA" id="ARBA00022737"/>
    </source>
</evidence>
<protein>
    <submittedName>
        <fullName evidence="9">Uncharacterized LOC114585903</fullName>
    </submittedName>
</protein>
<dbReference type="PROSITE" id="PS52003">
    <property type="entry name" value="OCA"/>
    <property type="match status" value="1"/>
</dbReference>
<evidence type="ECO:0000256" key="5">
    <source>
        <dbReference type="ARBA" id="ARBA00023163"/>
    </source>
</evidence>
<evidence type="ECO:0000313" key="10">
    <source>
        <dbReference type="Proteomes" id="UP000472272"/>
    </source>
</evidence>
<dbReference type="KEGG" id="pmua:114585903"/>
<dbReference type="GeneTree" id="ENSGT00940000153695"/>
<evidence type="ECO:0000256" key="3">
    <source>
        <dbReference type="ARBA" id="ARBA00023043"/>
    </source>
</evidence>
<reference evidence="9 10" key="1">
    <citation type="journal article" date="2019" name="Proc. Natl. Acad. Sci. U.S.A.">
        <title>Regulatory changes in pterin and carotenoid genes underlie balanced color polymorphisms in the wall lizard.</title>
        <authorList>
            <person name="Andrade P."/>
            <person name="Pinho C."/>
            <person name="Perez I de Lanuza G."/>
            <person name="Afonso S."/>
            <person name="Brejcha J."/>
            <person name="Rubin C.J."/>
            <person name="Wallerman O."/>
            <person name="Pereira P."/>
            <person name="Sabatino S.J."/>
            <person name="Bellati A."/>
            <person name="Pellitteri-Rosa D."/>
            <person name="Bosakova Z."/>
            <person name="Bunikis I."/>
            <person name="Carretero M.A."/>
            <person name="Feiner N."/>
            <person name="Marsik P."/>
            <person name="Pauperio F."/>
            <person name="Salvi D."/>
            <person name="Soler L."/>
            <person name="While G.M."/>
            <person name="Uller T."/>
            <person name="Font E."/>
            <person name="Andersson L."/>
            <person name="Carneiro M."/>
        </authorList>
    </citation>
    <scope>NUCLEOTIDE SEQUENCE</scope>
</reference>
<dbReference type="GO" id="GO:0003677">
    <property type="term" value="F:DNA binding"/>
    <property type="evidence" value="ECO:0007669"/>
    <property type="project" value="InterPro"/>
</dbReference>
<dbReference type="Gene3D" id="1.25.40.20">
    <property type="entry name" value="Ankyrin repeat-containing domain"/>
    <property type="match status" value="1"/>
</dbReference>
<dbReference type="InterPro" id="IPR047571">
    <property type="entry name" value="OCA"/>
</dbReference>
<dbReference type="Pfam" id="PF13637">
    <property type="entry name" value="Ank_4"/>
    <property type="match status" value="1"/>
</dbReference>
<dbReference type="AlphaFoldDB" id="A0A670KM55"/>
<feature type="region of interest" description="Disordered" evidence="7">
    <location>
        <begin position="28"/>
        <end position="72"/>
    </location>
</feature>
<feature type="repeat" description="ANK" evidence="6">
    <location>
        <begin position="402"/>
        <end position="434"/>
    </location>
</feature>
<feature type="compositionally biased region" description="Basic residues" evidence="7">
    <location>
        <begin position="132"/>
        <end position="147"/>
    </location>
</feature>
<dbReference type="PANTHER" id="PTHR24124:SF8">
    <property type="entry name" value="OCA DOMAIN-CONTAINING PROTEIN"/>
    <property type="match status" value="1"/>
</dbReference>
<reference evidence="9" key="2">
    <citation type="submission" date="2025-08" db="UniProtKB">
        <authorList>
            <consortium name="Ensembl"/>
        </authorList>
    </citation>
    <scope>IDENTIFICATION</scope>
</reference>
<evidence type="ECO:0000259" key="8">
    <source>
        <dbReference type="PROSITE" id="PS52003"/>
    </source>
</evidence>
<dbReference type="SMART" id="SM00248">
    <property type="entry name" value="ANK"/>
    <property type="match status" value="3"/>
</dbReference>
<dbReference type="GO" id="GO:0070974">
    <property type="term" value="F:POU domain binding"/>
    <property type="evidence" value="ECO:0007669"/>
    <property type="project" value="InterPro"/>
</dbReference>
<dbReference type="GO" id="GO:0005634">
    <property type="term" value="C:nucleus"/>
    <property type="evidence" value="ECO:0007669"/>
    <property type="project" value="TreeGrafter"/>
</dbReference>
<dbReference type="OrthoDB" id="10252328at2759"/>
<dbReference type="PROSITE" id="PS50088">
    <property type="entry name" value="ANK_REPEAT"/>
    <property type="match status" value="1"/>
</dbReference>
<name>A0A670KM55_PODMU</name>
<keyword evidence="4" id="KW-0010">Activator</keyword>